<feature type="domain" description="HTH merR-type" evidence="1">
    <location>
        <begin position="18"/>
        <end position="81"/>
    </location>
</feature>
<dbReference type="Pfam" id="PF15919">
    <property type="entry name" value="HicB_lk_antitox"/>
    <property type="match status" value="1"/>
</dbReference>
<dbReference type="InterPro" id="IPR035069">
    <property type="entry name" value="TTHA1013/TTHA0281-like"/>
</dbReference>
<dbReference type="PROSITE" id="PS50937">
    <property type="entry name" value="HTH_MERR_2"/>
    <property type="match status" value="1"/>
</dbReference>
<dbReference type="SUPFAM" id="SSF46955">
    <property type="entry name" value="Putative DNA-binding domain"/>
    <property type="match status" value="1"/>
</dbReference>
<proteinExistence type="predicted"/>
<dbReference type="Gene3D" id="1.10.1660.10">
    <property type="match status" value="1"/>
</dbReference>
<comment type="caution">
    <text evidence="2">The sequence shown here is derived from an EMBL/GenBank/DDBJ whole genome shotgun (WGS) entry which is preliminary data.</text>
</comment>
<dbReference type="SUPFAM" id="SSF143100">
    <property type="entry name" value="TTHA1013/TTHA0281-like"/>
    <property type="match status" value="1"/>
</dbReference>
<dbReference type="InterPro" id="IPR031807">
    <property type="entry name" value="HicB-like"/>
</dbReference>
<dbReference type="PANTHER" id="PTHR34504:SF2">
    <property type="entry name" value="UPF0150 PROTEIN SSL0259"/>
    <property type="match status" value="1"/>
</dbReference>
<protein>
    <recommendedName>
        <fullName evidence="1">HTH merR-type domain-containing protein</fullName>
    </recommendedName>
</protein>
<evidence type="ECO:0000313" key="2">
    <source>
        <dbReference type="EMBL" id="KKM16701.1"/>
    </source>
</evidence>
<dbReference type="PANTHER" id="PTHR34504">
    <property type="entry name" value="ANTITOXIN HICB"/>
    <property type="match status" value="1"/>
</dbReference>
<dbReference type="InterPro" id="IPR009061">
    <property type="entry name" value="DNA-bd_dom_put_sf"/>
</dbReference>
<reference evidence="2" key="1">
    <citation type="journal article" date="2015" name="Nature">
        <title>Complex archaea that bridge the gap between prokaryotes and eukaryotes.</title>
        <authorList>
            <person name="Spang A."/>
            <person name="Saw J.H."/>
            <person name="Jorgensen S.L."/>
            <person name="Zaremba-Niedzwiedzka K."/>
            <person name="Martijn J."/>
            <person name="Lind A.E."/>
            <person name="van Eijk R."/>
            <person name="Schleper C."/>
            <person name="Guy L."/>
            <person name="Ettema T.J."/>
        </authorList>
    </citation>
    <scope>NUCLEOTIDE SEQUENCE</scope>
</reference>
<dbReference type="GO" id="GO:0006355">
    <property type="term" value="P:regulation of DNA-templated transcription"/>
    <property type="evidence" value="ECO:0007669"/>
    <property type="project" value="InterPro"/>
</dbReference>
<gene>
    <name evidence="2" type="ORF">LCGC14_1683180</name>
</gene>
<dbReference type="EMBL" id="LAZR01014618">
    <property type="protein sequence ID" value="KKM16701.1"/>
    <property type="molecule type" value="Genomic_DNA"/>
</dbReference>
<dbReference type="InterPro" id="IPR051404">
    <property type="entry name" value="TA_system_antitoxin"/>
</dbReference>
<dbReference type="GO" id="GO:0003677">
    <property type="term" value="F:DNA binding"/>
    <property type="evidence" value="ECO:0007669"/>
    <property type="project" value="InterPro"/>
</dbReference>
<dbReference type="AlphaFoldDB" id="A0A0F9HN46"/>
<evidence type="ECO:0000259" key="1">
    <source>
        <dbReference type="PROSITE" id="PS50937"/>
    </source>
</evidence>
<accession>A0A0F9HN46</accession>
<name>A0A0F9HN46_9ZZZZ</name>
<dbReference type="SMART" id="SM00422">
    <property type="entry name" value="HTH_MERR"/>
    <property type="match status" value="1"/>
</dbReference>
<sequence>MAGINLALEAFSSAQVLRLTGITPKQLTYWDQKGLVKPSRSPASGRGSRRLYSYLDLLALMTVKALKRRLSLQKVRKCVSFLRGRLPDISQPLSFCQLIACGDTVYLARDEAAWVDTLKVPGQTALKEILDIAMFDRELRQRVLELVVKRVEQVRVGDYAYQVEVEPDEEEGGYVATVPALPGCITQGNTLEDVLDSAADAIKCWLEAQEDLARKGVKVPTSKGRRRARVTA</sequence>
<dbReference type="Gene3D" id="3.30.160.250">
    <property type="match status" value="1"/>
</dbReference>
<dbReference type="InterPro" id="IPR000551">
    <property type="entry name" value="MerR-type_HTH_dom"/>
</dbReference>
<organism evidence="2">
    <name type="scientific">marine sediment metagenome</name>
    <dbReference type="NCBI Taxonomy" id="412755"/>
    <lineage>
        <taxon>unclassified sequences</taxon>
        <taxon>metagenomes</taxon>
        <taxon>ecological metagenomes</taxon>
    </lineage>
</organism>
<dbReference type="Pfam" id="PF13411">
    <property type="entry name" value="MerR_1"/>
    <property type="match status" value="1"/>
</dbReference>